<name>A0AC35GWP9_9BILA</name>
<accession>A0AC35GWP9</accession>
<evidence type="ECO:0000313" key="1">
    <source>
        <dbReference type="Proteomes" id="UP000887580"/>
    </source>
</evidence>
<dbReference type="WBParaSite" id="PS1159_v2.g9425.t1">
    <property type="protein sequence ID" value="PS1159_v2.g9425.t1"/>
    <property type="gene ID" value="PS1159_v2.g9425"/>
</dbReference>
<dbReference type="Proteomes" id="UP000887580">
    <property type="component" value="Unplaced"/>
</dbReference>
<organism evidence="1 2">
    <name type="scientific">Panagrolaimus sp. PS1159</name>
    <dbReference type="NCBI Taxonomy" id="55785"/>
    <lineage>
        <taxon>Eukaryota</taxon>
        <taxon>Metazoa</taxon>
        <taxon>Ecdysozoa</taxon>
        <taxon>Nematoda</taxon>
        <taxon>Chromadorea</taxon>
        <taxon>Rhabditida</taxon>
        <taxon>Tylenchina</taxon>
        <taxon>Panagrolaimomorpha</taxon>
        <taxon>Panagrolaimoidea</taxon>
        <taxon>Panagrolaimidae</taxon>
        <taxon>Panagrolaimus</taxon>
    </lineage>
</organism>
<proteinExistence type="predicted"/>
<protein>
    <submittedName>
        <fullName evidence="2">Uncharacterized protein</fullName>
    </submittedName>
</protein>
<evidence type="ECO:0000313" key="2">
    <source>
        <dbReference type="WBParaSite" id="PS1159_v2.g9425.t1"/>
    </source>
</evidence>
<sequence>MFAQIGLLFGIDILTLCSLFFLLTRNRKLRRINGRSTIALSQRYQIYENLRALKISLPIIAAGISINIIGTIVTTLQSLYFVLTVSRTPFFYIIMTPYVTFVLFLIIKKDKIARSRLLNILSCGKNGMSYDSNSNTVVFNQTTSVKNVLGENLLTNQTPDKHFNDLKHMWK</sequence>
<reference evidence="2" key="1">
    <citation type="submission" date="2022-11" db="UniProtKB">
        <authorList>
            <consortium name="WormBaseParasite"/>
        </authorList>
    </citation>
    <scope>IDENTIFICATION</scope>
</reference>